<dbReference type="Proteomes" id="UP000799421">
    <property type="component" value="Unassembled WGS sequence"/>
</dbReference>
<evidence type="ECO:0000256" key="2">
    <source>
        <dbReference type="SAM" id="Phobius"/>
    </source>
</evidence>
<sequence length="133" mass="15095">MKIFSLPIDPPAIFRHDQFITSARRFLDQISFKFEPAWIVVQDKYLFASLFMLTMGLACAVAYLCSGLNRKTATRPVKRPSSPKPASDPLDDDKVNDAIAEMENIIELMRHTIGKLGRGRKRKAESELGGRRR</sequence>
<reference evidence="3" key="1">
    <citation type="journal article" date="2020" name="Stud. Mycol.">
        <title>101 Dothideomycetes genomes: a test case for predicting lifestyles and emergence of pathogens.</title>
        <authorList>
            <person name="Haridas S."/>
            <person name="Albert R."/>
            <person name="Binder M."/>
            <person name="Bloem J."/>
            <person name="Labutti K."/>
            <person name="Salamov A."/>
            <person name="Andreopoulos B."/>
            <person name="Baker S."/>
            <person name="Barry K."/>
            <person name="Bills G."/>
            <person name="Bluhm B."/>
            <person name="Cannon C."/>
            <person name="Castanera R."/>
            <person name="Culley D."/>
            <person name="Daum C."/>
            <person name="Ezra D."/>
            <person name="Gonzalez J."/>
            <person name="Henrissat B."/>
            <person name="Kuo A."/>
            <person name="Liang C."/>
            <person name="Lipzen A."/>
            <person name="Lutzoni F."/>
            <person name="Magnuson J."/>
            <person name="Mondo S."/>
            <person name="Nolan M."/>
            <person name="Ohm R."/>
            <person name="Pangilinan J."/>
            <person name="Park H.-J."/>
            <person name="Ramirez L."/>
            <person name="Alfaro M."/>
            <person name="Sun H."/>
            <person name="Tritt A."/>
            <person name="Yoshinaga Y."/>
            <person name="Zwiers L.-H."/>
            <person name="Turgeon B."/>
            <person name="Goodwin S."/>
            <person name="Spatafora J."/>
            <person name="Crous P."/>
            <person name="Grigoriev I."/>
        </authorList>
    </citation>
    <scope>NUCLEOTIDE SEQUENCE</scope>
    <source>
        <strain evidence="3">CBS 480.64</strain>
    </source>
</reference>
<proteinExistence type="predicted"/>
<accession>A0A6A7BWM4</accession>
<organism evidence="3 4">
    <name type="scientific">Piedraia hortae CBS 480.64</name>
    <dbReference type="NCBI Taxonomy" id="1314780"/>
    <lineage>
        <taxon>Eukaryota</taxon>
        <taxon>Fungi</taxon>
        <taxon>Dikarya</taxon>
        <taxon>Ascomycota</taxon>
        <taxon>Pezizomycotina</taxon>
        <taxon>Dothideomycetes</taxon>
        <taxon>Dothideomycetidae</taxon>
        <taxon>Capnodiales</taxon>
        <taxon>Piedraiaceae</taxon>
        <taxon>Piedraia</taxon>
    </lineage>
</organism>
<keyword evidence="2" id="KW-0472">Membrane</keyword>
<protein>
    <submittedName>
        <fullName evidence="3">Uncharacterized protein</fullName>
    </submittedName>
</protein>
<feature type="region of interest" description="Disordered" evidence="1">
    <location>
        <begin position="73"/>
        <end position="94"/>
    </location>
</feature>
<keyword evidence="2" id="KW-1133">Transmembrane helix</keyword>
<evidence type="ECO:0000313" key="3">
    <source>
        <dbReference type="EMBL" id="KAF2859139.1"/>
    </source>
</evidence>
<name>A0A6A7BWM4_9PEZI</name>
<feature type="transmembrane region" description="Helical" evidence="2">
    <location>
        <begin position="45"/>
        <end position="65"/>
    </location>
</feature>
<keyword evidence="2" id="KW-0812">Transmembrane</keyword>
<evidence type="ECO:0000313" key="4">
    <source>
        <dbReference type="Proteomes" id="UP000799421"/>
    </source>
</evidence>
<evidence type="ECO:0000256" key="1">
    <source>
        <dbReference type="SAM" id="MobiDB-lite"/>
    </source>
</evidence>
<dbReference type="EMBL" id="MU005997">
    <property type="protein sequence ID" value="KAF2859139.1"/>
    <property type="molecule type" value="Genomic_DNA"/>
</dbReference>
<keyword evidence="4" id="KW-1185">Reference proteome</keyword>
<gene>
    <name evidence="3" type="ORF">K470DRAFT_109723</name>
</gene>
<dbReference type="AlphaFoldDB" id="A0A6A7BWM4"/>